<reference evidence="4 5" key="1">
    <citation type="submission" date="2023-08" db="EMBL/GenBank/DDBJ databases">
        <title>Draft genome sequence of Janthinobacterium lividum.</title>
        <authorList>
            <person name="Chun B.H."/>
            <person name="Lee Y."/>
        </authorList>
    </citation>
    <scope>NUCLEOTIDE SEQUENCE [LARGE SCALE GENOMIC DNA]</scope>
    <source>
        <strain evidence="4 5">AMJK</strain>
    </source>
</reference>
<name>A0ABU0XWM9_9BURK</name>
<evidence type="ECO:0000256" key="1">
    <source>
        <dbReference type="ARBA" id="ARBA00023125"/>
    </source>
</evidence>
<feature type="domain" description="HTH tetR-type" evidence="3">
    <location>
        <begin position="23"/>
        <end position="83"/>
    </location>
</feature>
<dbReference type="EMBL" id="JAVFKP010000004">
    <property type="protein sequence ID" value="MDQ4627968.1"/>
    <property type="molecule type" value="Genomic_DNA"/>
</dbReference>
<proteinExistence type="predicted"/>
<organism evidence="4 5">
    <name type="scientific">Janthinobacterium lividum</name>
    <dbReference type="NCBI Taxonomy" id="29581"/>
    <lineage>
        <taxon>Bacteria</taxon>
        <taxon>Pseudomonadati</taxon>
        <taxon>Pseudomonadota</taxon>
        <taxon>Betaproteobacteria</taxon>
        <taxon>Burkholderiales</taxon>
        <taxon>Oxalobacteraceae</taxon>
        <taxon>Janthinobacterium</taxon>
    </lineage>
</organism>
<evidence type="ECO:0000313" key="4">
    <source>
        <dbReference type="EMBL" id="MDQ4627968.1"/>
    </source>
</evidence>
<dbReference type="InterPro" id="IPR001647">
    <property type="entry name" value="HTH_TetR"/>
</dbReference>
<dbReference type="InterPro" id="IPR041669">
    <property type="entry name" value="TetR_C_15"/>
</dbReference>
<evidence type="ECO:0000256" key="2">
    <source>
        <dbReference type="PROSITE-ProRule" id="PRU00335"/>
    </source>
</evidence>
<keyword evidence="1 2" id="KW-0238">DNA-binding</keyword>
<dbReference type="RefSeq" id="WP_218963769.1">
    <property type="nucleotide sequence ID" value="NZ_JAVFKP010000004.1"/>
</dbReference>
<comment type="caution">
    <text evidence="4">The sequence shown here is derived from an EMBL/GenBank/DDBJ whole genome shotgun (WGS) entry which is preliminary data.</text>
</comment>
<accession>A0ABU0XWM9</accession>
<protein>
    <submittedName>
        <fullName evidence="4">TetR/AcrR family transcriptional regulator</fullName>
    </submittedName>
</protein>
<gene>
    <name evidence="4" type="ORF">RB624_18910</name>
</gene>
<dbReference type="PROSITE" id="PS50977">
    <property type="entry name" value="HTH_TETR_2"/>
    <property type="match status" value="1"/>
</dbReference>
<evidence type="ECO:0000259" key="3">
    <source>
        <dbReference type="PROSITE" id="PS50977"/>
    </source>
</evidence>
<feature type="DNA-binding region" description="H-T-H motif" evidence="2">
    <location>
        <begin position="46"/>
        <end position="65"/>
    </location>
</feature>
<dbReference type="Proteomes" id="UP001237592">
    <property type="component" value="Unassembled WGS sequence"/>
</dbReference>
<keyword evidence="5" id="KW-1185">Reference proteome</keyword>
<dbReference type="Pfam" id="PF17918">
    <property type="entry name" value="TetR_C_15"/>
    <property type="match status" value="1"/>
</dbReference>
<sequence>MPSFPMPFPQLIVPPEPTQARSKLAFERLLLVGEQLLAENRFDEIGVADLAKLAETSVGTFYRLLGDKDTLSRLLLQRFFSDMVEKVETLTELRQWEGRSLEEFIRAMVAMFVAVNMGRRGVLRALITRCSQDAQFRDKVHQINHLISQRTVAVLASKSASIRHPNPTQAMMVVPPVLLGILNQHVLSGSLSFLSAAALEDELVRVALNYLTSDI</sequence>
<evidence type="ECO:0000313" key="5">
    <source>
        <dbReference type="Proteomes" id="UP001237592"/>
    </source>
</evidence>